<sequence>MIYIRYFLNTFQCGGTIISPNHVVTAAHCLVPGRLPISASDVQIGYGSIDVDHMHFKRAADFFIPATFNLTSMTDDIAVIYSEEPFEFSRNVNSTRIDMSRLKVNTTVYAAGWGVTSPDITDTTPNGLRYTDVRVRSPDDCAKVRSGYNSSDYGVICAANPAEGKDTCFGDSGGPDDDVDSNSSNNTTYLLVGLTSYGDSVNSNSNVTCAVPGVEAFYTHVGYYLPFIFNVTGLSAEDL</sequence>
<gene>
    <name evidence="1" type="primary">KLK1</name>
    <name evidence="1" type="ORF">EV182_002076</name>
</gene>
<dbReference type="Proteomes" id="UP001145114">
    <property type="component" value="Unassembled WGS sequence"/>
</dbReference>
<keyword evidence="1" id="KW-0378">Hydrolase</keyword>
<name>A0ACC1HIH3_9FUNG</name>
<organism evidence="1 2">
    <name type="scientific">Spiromyces aspiralis</name>
    <dbReference type="NCBI Taxonomy" id="68401"/>
    <lineage>
        <taxon>Eukaryota</taxon>
        <taxon>Fungi</taxon>
        <taxon>Fungi incertae sedis</taxon>
        <taxon>Zoopagomycota</taxon>
        <taxon>Kickxellomycotina</taxon>
        <taxon>Kickxellomycetes</taxon>
        <taxon>Kickxellales</taxon>
        <taxon>Kickxellaceae</taxon>
        <taxon>Spiromyces</taxon>
    </lineage>
</organism>
<protein>
    <submittedName>
        <fullName evidence="1">Kallikrein 1- peptidase b1</fullName>
        <ecNumber evidence="1">3.4.21.35</ecNumber>
    </submittedName>
</protein>
<keyword evidence="2" id="KW-1185">Reference proteome</keyword>
<feature type="non-terminal residue" evidence="1">
    <location>
        <position position="239"/>
    </location>
</feature>
<reference evidence="1" key="1">
    <citation type="submission" date="2022-06" db="EMBL/GenBank/DDBJ databases">
        <title>Phylogenomic reconstructions and comparative analyses of Kickxellomycotina fungi.</title>
        <authorList>
            <person name="Reynolds N.K."/>
            <person name="Stajich J.E."/>
            <person name="Barry K."/>
            <person name="Grigoriev I.V."/>
            <person name="Crous P."/>
            <person name="Smith M.E."/>
        </authorList>
    </citation>
    <scope>NUCLEOTIDE SEQUENCE</scope>
    <source>
        <strain evidence="1">RSA 2271</strain>
    </source>
</reference>
<proteinExistence type="predicted"/>
<accession>A0ACC1HIH3</accession>
<comment type="caution">
    <text evidence="1">The sequence shown here is derived from an EMBL/GenBank/DDBJ whole genome shotgun (WGS) entry which is preliminary data.</text>
</comment>
<dbReference type="EMBL" id="JAMZIH010005534">
    <property type="protein sequence ID" value="KAJ1675027.1"/>
    <property type="molecule type" value="Genomic_DNA"/>
</dbReference>
<evidence type="ECO:0000313" key="2">
    <source>
        <dbReference type="Proteomes" id="UP001145114"/>
    </source>
</evidence>
<evidence type="ECO:0000313" key="1">
    <source>
        <dbReference type="EMBL" id="KAJ1675027.1"/>
    </source>
</evidence>
<dbReference type="EC" id="3.4.21.35" evidence="1"/>